<feature type="domain" description="Malectin" evidence="10">
    <location>
        <begin position="1017"/>
        <end position="1154"/>
    </location>
</feature>
<dbReference type="Gene3D" id="2.120.10.80">
    <property type="entry name" value="Kelch-type beta propeller"/>
    <property type="match status" value="2"/>
</dbReference>
<dbReference type="InterPro" id="IPR015915">
    <property type="entry name" value="Kelch-typ_b-propeller"/>
</dbReference>
<gene>
    <name evidence="12" type="ORF">Q0590_25910</name>
</gene>
<keyword evidence="6" id="KW-1133">Transmembrane helix</keyword>
<dbReference type="SMART" id="SM00612">
    <property type="entry name" value="Kelch"/>
    <property type="match status" value="3"/>
</dbReference>
<protein>
    <submittedName>
        <fullName evidence="12">Malectin domain-containing carbohydrate-binding protein</fullName>
    </submittedName>
</protein>
<dbReference type="InterPro" id="IPR008979">
    <property type="entry name" value="Galactose-bd-like_sf"/>
</dbReference>
<sequence>MKTRIQSQAIQASLLLGFCLLFTIPATAQWVRKADALKKRSEVTSVVYNNKLYCFLGFNNAALEIEPSSEVYDPVTNKWSLLAPMPPGKTITHQAVTLIDNTVWHIGGRVGKHPGPLTSEIWIYNLTTNTWSPGPQLQDPATGKPLLWGGGGAALIGRTLHVFGGFVNNACKNDQEKYHLTLNVDSWLANPTGPVQWQNTRKVMPVKRNHFSTTVMNGKIYALGGQFGHDCGGGQDKQYSHVYNPVTDSWTELTTLPAPRSHAEGGIFPLDGKIYLVAGQGANGKSTNKVTIFDPEANNGLGSWQDDASMALPNGYEGASAKVVNNTFIVSHGGIGSSNNSVNLTYSRTIARNPVHKLGFTASCLPVKTGGSSIVTLKNLLYTTEGTRTYTTSSNAGWLKVSKNPTGNTLPTGVDIEVTINTAGLAPGNYTGVITATTSGSGTAYSSGNFCVNLTVEGTAPEISTSKEMIFSGAKGTTSPAQTLLITNTGSTTLQISSVNFTGTDASSFGLVSTGTPLQIPAGKSAPIQVVFKPSATKVGSLLAQLKLQTNDADEGTVNVDLYGLSANGLQGNNEPPLDWIVKTLGYNINVGGTGLILGTSPSPIGDEVLMPLFKKATNGPVTIKAVARYSPDDLLDFGYYTKNNGVPQLHKVAAIDLQQQQTLNPKLVAGGATSFDPGTAIFGLYTGSTSYSPYIGYTENGLNKGPLAHAARIYPLKNRSGQAIPNSYLVAFEPAVNGDYQDYVFVISNVTAPPTTTPPVSTLRINAGGEVFMASGNKPFIADSYFSGTDKTYSIASGDILNTTDDALYYTERSSPAFSYTIPVTNGNYTVVLHFAEIWFGAPGGREGGRGKRLFHVDIEGERKLTNFDIYATAGGAMKAIQSSFPVSVTDGSLAINFTSGSANMPKVSAIEIFPATSTNRAPVLAAIGNKSLPLGQTLQFTATASDADSHQIKTFSLLGAPEGAVINASTGTFTWTPSRSGSFSFAVKVTDSGSPALSDQEQITVSVNAATFSGLRINAGGTSITASGGRYFVTDGYFGGANRVHAIPGGDILNTTDDALYYTERSSPAFSYTLPVANGNYTVVLHFAEIWFGAPGGREGGVGKRLFHVDIEGERKLTNYDVFAAAGGAMRAVQSSFAVNVADGSLNINFTTGSANMPTLAAIEVLPAGGSTSRVNLATVEEAEAGIVLYPNPSAGEFTVTYSVADATQGQIQIINAQGREVLQKSVDLQAGENAIRVLTTDLPAGMYVLQLSSEKKTIVKKLAIRSR</sequence>
<accession>A0ABT8RG16</accession>
<dbReference type="InterPro" id="IPR021720">
    <property type="entry name" value="Malectin_dom"/>
</dbReference>
<organism evidence="12 13">
    <name type="scientific">Rhodocytophaga aerolata</name>
    <dbReference type="NCBI Taxonomy" id="455078"/>
    <lineage>
        <taxon>Bacteria</taxon>
        <taxon>Pseudomonadati</taxon>
        <taxon>Bacteroidota</taxon>
        <taxon>Cytophagia</taxon>
        <taxon>Cytophagales</taxon>
        <taxon>Rhodocytophagaceae</taxon>
        <taxon>Rhodocytophaga</taxon>
    </lineage>
</organism>
<dbReference type="Pfam" id="PF18962">
    <property type="entry name" value="Por_Secre_tail"/>
    <property type="match status" value="1"/>
</dbReference>
<dbReference type="InterPro" id="IPR026444">
    <property type="entry name" value="Secre_tail"/>
</dbReference>
<dbReference type="PANTHER" id="PTHR13460">
    <property type="match status" value="1"/>
</dbReference>
<dbReference type="Pfam" id="PF05345">
    <property type="entry name" value="He_PIG"/>
    <property type="match status" value="1"/>
</dbReference>
<evidence type="ECO:0000256" key="7">
    <source>
        <dbReference type="ARBA" id="ARBA00023136"/>
    </source>
</evidence>
<proteinExistence type="inferred from homology"/>
<keyword evidence="5" id="KW-0256">Endoplasmic reticulum</keyword>
<dbReference type="NCBIfam" id="TIGR04183">
    <property type="entry name" value="Por_Secre_tail"/>
    <property type="match status" value="1"/>
</dbReference>
<evidence type="ECO:0000256" key="9">
    <source>
        <dbReference type="ARBA" id="ARBA00023277"/>
    </source>
</evidence>
<dbReference type="InterPro" id="IPR013783">
    <property type="entry name" value="Ig-like_fold"/>
</dbReference>
<evidence type="ECO:0000313" key="13">
    <source>
        <dbReference type="Proteomes" id="UP001168528"/>
    </source>
</evidence>
<dbReference type="PANTHER" id="PTHR13460:SF0">
    <property type="entry name" value="MALECTIN"/>
    <property type="match status" value="1"/>
</dbReference>
<evidence type="ECO:0000256" key="4">
    <source>
        <dbReference type="ARBA" id="ARBA00022729"/>
    </source>
</evidence>
<dbReference type="Proteomes" id="UP001168528">
    <property type="component" value="Unassembled WGS sequence"/>
</dbReference>
<feature type="domain" description="Malectin" evidence="10">
    <location>
        <begin position="763"/>
        <end position="912"/>
    </location>
</feature>
<keyword evidence="3" id="KW-0812">Transmembrane</keyword>
<comment type="caution">
    <text evidence="12">The sequence shown here is derived from an EMBL/GenBank/DDBJ whole genome shotgun (WGS) entry which is preliminary data.</text>
</comment>
<name>A0ABT8RG16_9BACT</name>
<keyword evidence="4" id="KW-0732">Signal</keyword>
<evidence type="ECO:0000256" key="5">
    <source>
        <dbReference type="ARBA" id="ARBA00022824"/>
    </source>
</evidence>
<comment type="subcellular location">
    <subcellularLocation>
        <location evidence="1">Endoplasmic reticulum membrane</location>
        <topology evidence="1">Single-pass type I membrane protein</topology>
    </subcellularLocation>
</comment>
<dbReference type="Pfam" id="PF01344">
    <property type="entry name" value="Kelch_1"/>
    <property type="match status" value="1"/>
</dbReference>
<keyword evidence="8" id="KW-0325">Glycoprotein</keyword>
<dbReference type="EMBL" id="JAUKPO010000022">
    <property type="protein sequence ID" value="MDO1449740.1"/>
    <property type="molecule type" value="Genomic_DNA"/>
</dbReference>
<keyword evidence="13" id="KW-1185">Reference proteome</keyword>
<dbReference type="RefSeq" id="WP_302040544.1">
    <property type="nucleotide sequence ID" value="NZ_JAUKPO010000022.1"/>
</dbReference>
<evidence type="ECO:0000259" key="11">
    <source>
        <dbReference type="Pfam" id="PF18962"/>
    </source>
</evidence>
<dbReference type="InterPro" id="IPR006652">
    <property type="entry name" value="Kelch_1"/>
</dbReference>
<evidence type="ECO:0000256" key="8">
    <source>
        <dbReference type="ARBA" id="ARBA00023180"/>
    </source>
</evidence>
<keyword evidence="7" id="KW-0472">Membrane</keyword>
<evidence type="ECO:0000256" key="2">
    <source>
        <dbReference type="ARBA" id="ARBA00009141"/>
    </source>
</evidence>
<dbReference type="InterPro" id="IPR015919">
    <property type="entry name" value="Cadherin-like_sf"/>
</dbReference>
<dbReference type="Gene3D" id="2.60.40.10">
    <property type="entry name" value="Immunoglobulins"/>
    <property type="match status" value="2"/>
</dbReference>
<comment type="similarity">
    <text evidence="2">Belongs to the malectin family.</text>
</comment>
<dbReference type="Pfam" id="PF24681">
    <property type="entry name" value="Kelch_KLHDC2_KLHL20_DRC7"/>
    <property type="match status" value="1"/>
</dbReference>
<dbReference type="SUPFAM" id="SSF49785">
    <property type="entry name" value="Galactose-binding domain-like"/>
    <property type="match status" value="2"/>
</dbReference>
<feature type="domain" description="Secretion system C-terminal sorting" evidence="11">
    <location>
        <begin position="1191"/>
        <end position="1267"/>
    </location>
</feature>
<reference evidence="12" key="1">
    <citation type="submission" date="2023-07" db="EMBL/GenBank/DDBJ databases">
        <title>The genome sequence of Rhodocytophaga aerolata KACC 12507.</title>
        <authorList>
            <person name="Zhang X."/>
        </authorList>
    </citation>
    <scope>NUCLEOTIDE SEQUENCE</scope>
    <source>
        <strain evidence="12">KACC 12507</strain>
    </source>
</reference>
<dbReference type="SUPFAM" id="SSF49313">
    <property type="entry name" value="Cadherin-like"/>
    <property type="match status" value="1"/>
</dbReference>
<evidence type="ECO:0000256" key="6">
    <source>
        <dbReference type="ARBA" id="ARBA00022989"/>
    </source>
</evidence>
<evidence type="ECO:0000256" key="3">
    <source>
        <dbReference type="ARBA" id="ARBA00022692"/>
    </source>
</evidence>
<dbReference type="Gene3D" id="2.60.120.430">
    <property type="entry name" value="Galactose-binding lectin"/>
    <property type="match status" value="2"/>
</dbReference>
<dbReference type="InterPro" id="IPR039155">
    <property type="entry name" value="MLEC"/>
</dbReference>
<evidence type="ECO:0000313" key="12">
    <source>
        <dbReference type="EMBL" id="MDO1449740.1"/>
    </source>
</evidence>
<evidence type="ECO:0000256" key="1">
    <source>
        <dbReference type="ARBA" id="ARBA00004115"/>
    </source>
</evidence>
<keyword evidence="9" id="KW-0119">Carbohydrate metabolism</keyword>
<evidence type="ECO:0000259" key="10">
    <source>
        <dbReference type="Pfam" id="PF11721"/>
    </source>
</evidence>
<dbReference type="Pfam" id="PF11721">
    <property type="entry name" value="Malectin"/>
    <property type="match status" value="2"/>
</dbReference>
<dbReference type="CDD" id="cd11304">
    <property type="entry name" value="Cadherin_repeat"/>
    <property type="match status" value="1"/>
</dbReference>
<dbReference type="SUPFAM" id="SSF117281">
    <property type="entry name" value="Kelch motif"/>
    <property type="match status" value="2"/>
</dbReference>